<dbReference type="EMBL" id="KZ451939">
    <property type="protein sequence ID" value="PKA60310.1"/>
    <property type="molecule type" value="Genomic_DNA"/>
</dbReference>
<dbReference type="AlphaFoldDB" id="A0A2I0AXP0"/>
<evidence type="ECO:0000256" key="1">
    <source>
        <dbReference type="SAM" id="MobiDB-lite"/>
    </source>
</evidence>
<keyword evidence="3" id="KW-1185">Reference proteome</keyword>
<name>A0A2I0AXP0_9ASPA</name>
<gene>
    <name evidence="2" type="ORF">AXF42_Ash008369</name>
</gene>
<feature type="region of interest" description="Disordered" evidence="1">
    <location>
        <begin position="71"/>
        <end position="98"/>
    </location>
</feature>
<evidence type="ECO:0000313" key="2">
    <source>
        <dbReference type="EMBL" id="PKA60310.1"/>
    </source>
</evidence>
<protein>
    <submittedName>
        <fullName evidence="2">Uncharacterized protein</fullName>
    </submittedName>
</protein>
<dbReference type="OrthoDB" id="693939at2759"/>
<evidence type="ECO:0000313" key="3">
    <source>
        <dbReference type="Proteomes" id="UP000236161"/>
    </source>
</evidence>
<proteinExistence type="predicted"/>
<sequence>MEMERKKKKKKKKMEGILLPSFFVLLMLVACLHYPLDAVRLPLRLPRALALNNQEEPVAISDLEVLQGEGKRMEEIESNDYPGSGANNRHDPSGPGRN</sequence>
<accession>A0A2I0AXP0</accession>
<dbReference type="Proteomes" id="UP000236161">
    <property type="component" value="Unassembled WGS sequence"/>
</dbReference>
<organism evidence="2 3">
    <name type="scientific">Apostasia shenzhenica</name>
    <dbReference type="NCBI Taxonomy" id="1088818"/>
    <lineage>
        <taxon>Eukaryota</taxon>
        <taxon>Viridiplantae</taxon>
        <taxon>Streptophyta</taxon>
        <taxon>Embryophyta</taxon>
        <taxon>Tracheophyta</taxon>
        <taxon>Spermatophyta</taxon>
        <taxon>Magnoliopsida</taxon>
        <taxon>Liliopsida</taxon>
        <taxon>Asparagales</taxon>
        <taxon>Orchidaceae</taxon>
        <taxon>Apostasioideae</taxon>
        <taxon>Apostasia</taxon>
    </lineage>
</organism>
<reference evidence="2 3" key="1">
    <citation type="journal article" date="2017" name="Nature">
        <title>The Apostasia genome and the evolution of orchids.</title>
        <authorList>
            <person name="Zhang G.Q."/>
            <person name="Liu K.W."/>
            <person name="Li Z."/>
            <person name="Lohaus R."/>
            <person name="Hsiao Y.Y."/>
            <person name="Niu S.C."/>
            <person name="Wang J.Y."/>
            <person name="Lin Y.C."/>
            <person name="Xu Q."/>
            <person name="Chen L.J."/>
            <person name="Yoshida K."/>
            <person name="Fujiwara S."/>
            <person name="Wang Z.W."/>
            <person name="Zhang Y.Q."/>
            <person name="Mitsuda N."/>
            <person name="Wang M."/>
            <person name="Liu G.H."/>
            <person name="Pecoraro L."/>
            <person name="Huang H.X."/>
            <person name="Xiao X.J."/>
            <person name="Lin M."/>
            <person name="Wu X.Y."/>
            <person name="Wu W.L."/>
            <person name="Chen Y.Y."/>
            <person name="Chang S.B."/>
            <person name="Sakamoto S."/>
            <person name="Ohme-Takagi M."/>
            <person name="Yagi M."/>
            <person name="Zeng S.J."/>
            <person name="Shen C.Y."/>
            <person name="Yeh C.M."/>
            <person name="Luo Y.B."/>
            <person name="Tsai W.C."/>
            <person name="Van de Peer Y."/>
            <person name="Liu Z.J."/>
        </authorList>
    </citation>
    <scope>NUCLEOTIDE SEQUENCE [LARGE SCALE GENOMIC DNA]</scope>
    <source>
        <strain evidence="3">cv. Shenzhen</strain>
        <tissue evidence="2">Stem</tissue>
    </source>
</reference>
<dbReference type="PANTHER" id="PTHR33474:SF28">
    <property type="entry name" value="OS01G0815400 PROTEIN"/>
    <property type="match status" value="1"/>
</dbReference>
<dbReference type="PANTHER" id="PTHR33474">
    <property type="entry name" value="TRANSMEMBRANE PROTEIN"/>
    <property type="match status" value="1"/>
</dbReference>
<dbReference type="PROSITE" id="PS51257">
    <property type="entry name" value="PROKAR_LIPOPROTEIN"/>
    <property type="match status" value="1"/>
</dbReference>